<feature type="region of interest" description="Disordered" evidence="1">
    <location>
        <begin position="807"/>
        <end position="831"/>
    </location>
</feature>
<dbReference type="eggNOG" id="COG2909">
    <property type="taxonomic scope" value="Bacteria"/>
</dbReference>
<evidence type="ECO:0000256" key="1">
    <source>
        <dbReference type="SAM" id="MobiDB-lite"/>
    </source>
</evidence>
<sequence length="915" mass="99916">MSSSSAVWQPFPWYLTSIPHARPDTIVRHRLSIALGTLVGEHRVVAVSAPSGHGKTVAVADWARDTRLPVAWLSMPRTEADPAELLRGMISAISRLPELGDHPTLASLHKPTVTASIRPCEFADAIDTIGQRVVVVIDDAHRVADALADPGIADLIENGPDTLRFVLVGHSGGLTHALSRALLHGTCAMVDASHLTFTTEEVAGTCATSGASLDPAELWAATGGWPIAVHAALMGGGLTPTGPDTPSTLLTDYVAAEILAPLPAELVEFILDMTTTSRFDLSLALTLSGRADAATLVADCVVRGLFLSRVTDRRSTDGDPTTVYTWHSLFVEHCRLILQRTDPDRQRKRRISAAEHLRDSHPLHAAELSLLADDAERAVDILTDNWIGLVISSGVTATETTATALESQVDDPVRACRLTYIRACCRAIRGDAIGARRLFADAEALHELHPNPDTDLTRAVATLLYHDDHRLLVQAHTHIVSVLDDPAQDARIRPVFRAGCTFLVGWTAPRLRIDPARGVDLLRNAIEECRAAGLTAMATRAESSHTFALAFAGRFTEITRVIADSDGGDEWDYYDVGMNAFTRGWIDFWTGDLDAALHNFSRHDNSRSMDGYPPLARVYRLISASILRRGAEVDSASADLEWVTDEDLHGVPWPVYRRLAQARAAEFGNADDEVRRLAAEVESTSAVPVSRALFAGMLRRQGDLIQARRFTHGLDSGALPAYVRVYATLTNAIVAWQSGDRRGAHRLLDRSITLAAPEFIALPFLDNHDQPTTDLLAAHAPPGVRARLPGRDVDSTAYTVAQRLRVHQRADDTRTRGARIPPDADDRAGDRGGVVHLSQHAQDALPLAVSQARRRQPARRGTRQGVPAALTGSGHPFGVRIARHARVRSQTDRKDRCPSYSRRRSLRPRRRRRLR</sequence>
<name>H6MZB9_GORPV</name>
<evidence type="ECO:0000313" key="4">
    <source>
        <dbReference type="Proteomes" id="UP000009154"/>
    </source>
</evidence>
<dbReference type="InterPro" id="IPR027417">
    <property type="entry name" value="P-loop_NTPase"/>
</dbReference>
<evidence type="ECO:0000259" key="2">
    <source>
        <dbReference type="Pfam" id="PF25873"/>
    </source>
</evidence>
<feature type="compositionally biased region" description="Basic residues" evidence="1">
    <location>
        <begin position="852"/>
        <end position="862"/>
    </location>
</feature>
<feature type="domain" description="MalT-like winged helix" evidence="2">
    <location>
        <begin position="256"/>
        <end position="345"/>
    </location>
</feature>
<keyword evidence="4" id="KW-1185">Reference proteome</keyword>
<dbReference type="EMBL" id="CP003119">
    <property type="protein sequence ID" value="AFA75661.1"/>
    <property type="molecule type" value="Genomic_DNA"/>
</dbReference>
<dbReference type="STRING" id="1112204.GPOL_c46610"/>
<evidence type="ECO:0000313" key="3">
    <source>
        <dbReference type="EMBL" id="AFA75661.1"/>
    </source>
</evidence>
<proteinExistence type="predicted"/>
<protein>
    <recommendedName>
        <fullName evidence="2">MalT-like winged helix domain-containing protein</fullName>
    </recommendedName>
</protein>
<feature type="compositionally biased region" description="Basic residues" evidence="1">
    <location>
        <begin position="901"/>
        <end position="915"/>
    </location>
</feature>
<reference evidence="3 4" key="1">
    <citation type="journal article" date="2012" name="Appl. Environ. Microbiol.">
        <title>Involvement of two latex-clearing proteins during rubber degradation and insights into the subsequent degradation pathway revealed by the genome sequence of Gordonia polyisoprenivorans strain VH2.</title>
        <authorList>
            <person name="Hiessl S."/>
            <person name="Schuldes J."/>
            <person name="Thurmer A."/>
            <person name="Halbsguth T."/>
            <person name="Broker D."/>
            <person name="Angelov A."/>
            <person name="Liebl W."/>
            <person name="Daniel R."/>
            <person name="Steinbuchel A."/>
        </authorList>
    </citation>
    <scope>NUCLEOTIDE SEQUENCE [LARGE SCALE GENOMIC DNA]</scope>
    <source>
        <strain evidence="4">DSM 44266 / VH2</strain>
    </source>
</reference>
<dbReference type="SUPFAM" id="SSF52540">
    <property type="entry name" value="P-loop containing nucleoside triphosphate hydrolases"/>
    <property type="match status" value="1"/>
</dbReference>
<dbReference type="HOGENOM" id="CLU_006325_1_0_11"/>
<gene>
    <name evidence="3" type="ordered locus">GPOL_c46610</name>
</gene>
<feature type="region of interest" description="Disordered" evidence="1">
    <location>
        <begin position="850"/>
        <end position="915"/>
    </location>
</feature>
<organism evidence="3 4">
    <name type="scientific">Gordonia polyisoprenivorans (strain DSM 44266 / VH2)</name>
    <dbReference type="NCBI Taxonomy" id="1112204"/>
    <lineage>
        <taxon>Bacteria</taxon>
        <taxon>Bacillati</taxon>
        <taxon>Actinomycetota</taxon>
        <taxon>Actinomycetes</taxon>
        <taxon>Mycobacteriales</taxon>
        <taxon>Gordoniaceae</taxon>
        <taxon>Gordonia</taxon>
    </lineage>
</organism>
<dbReference type="Pfam" id="PF25873">
    <property type="entry name" value="WHD_MalT"/>
    <property type="match status" value="1"/>
</dbReference>
<accession>H6MZB9</accession>
<dbReference type="AlphaFoldDB" id="H6MZB9"/>
<dbReference type="KEGG" id="gpo:GPOL_c46610"/>
<dbReference type="Proteomes" id="UP000009154">
    <property type="component" value="Chromosome"/>
</dbReference>
<dbReference type="InterPro" id="IPR059106">
    <property type="entry name" value="WHD_MalT"/>
</dbReference>